<dbReference type="PROSITE" id="PS01031">
    <property type="entry name" value="SHSP"/>
    <property type="match status" value="1"/>
</dbReference>
<dbReference type="EMBL" id="DSRU01000393">
    <property type="protein sequence ID" value="HFN01277.1"/>
    <property type="molecule type" value="Genomic_DNA"/>
</dbReference>
<reference evidence="5" key="1">
    <citation type="journal article" date="2020" name="mSystems">
        <title>Genome- and Community-Level Interaction Insights into Carbon Utilization and Element Cycling Functions of Hydrothermarchaeota in Hydrothermal Sediment.</title>
        <authorList>
            <person name="Zhou Z."/>
            <person name="Liu Y."/>
            <person name="Xu W."/>
            <person name="Pan J."/>
            <person name="Luo Z.H."/>
            <person name="Li M."/>
        </authorList>
    </citation>
    <scope>NUCLEOTIDE SEQUENCE [LARGE SCALE GENOMIC DNA]</scope>
    <source>
        <strain evidence="5">SpSt-418</strain>
    </source>
</reference>
<evidence type="ECO:0000259" key="4">
    <source>
        <dbReference type="PROSITE" id="PS01031"/>
    </source>
</evidence>
<dbReference type="InterPro" id="IPR031107">
    <property type="entry name" value="Small_HSP"/>
</dbReference>
<organism evidence="5">
    <name type="scientific">Oscillatoriales cyanobacterium SpSt-418</name>
    <dbReference type="NCBI Taxonomy" id="2282169"/>
    <lineage>
        <taxon>Bacteria</taxon>
        <taxon>Bacillati</taxon>
        <taxon>Cyanobacteriota</taxon>
        <taxon>Cyanophyceae</taxon>
        <taxon>Oscillatoriophycideae</taxon>
        <taxon>Oscillatoriales</taxon>
    </lineage>
</organism>
<dbReference type="InterPro" id="IPR008978">
    <property type="entry name" value="HSP20-like_chaperone"/>
</dbReference>
<dbReference type="CDD" id="cd06464">
    <property type="entry name" value="ACD_sHsps-like"/>
    <property type="match status" value="1"/>
</dbReference>
<evidence type="ECO:0000256" key="2">
    <source>
        <dbReference type="RuleBase" id="RU003616"/>
    </source>
</evidence>
<dbReference type="Pfam" id="PF00011">
    <property type="entry name" value="HSP20"/>
    <property type="match status" value="1"/>
</dbReference>
<dbReference type="PANTHER" id="PTHR11527">
    <property type="entry name" value="HEAT-SHOCK PROTEIN 20 FAMILY MEMBER"/>
    <property type="match status" value="1"/>
</dbReference>
<protein>
    <submittedName>
        <fullName evidence="5">Hsp20/alpha crystallin family protein</fullName>
    </submittedName>
</protein>
<feature type="domain" description="SHSP" evidence="4">
    <location>
        <begin position="38"/>
        <end position="153"/>
    </location>
</feature>
<dbReference type="InterPro" id="IPR002068">
    <property type="entry name" value="A-crystallin/Hsp20_dom"/>
</dbReference>
<gene>
    <name evidence="5" type="ORF">ENR64_26730</name>
</gene>
<proteinExistence type="inferred from homology"/>
<dbReference type="SUPFAM" id="SSF49764">
    <property type="entry name" value="HSP20-like chaperones"/>
    <property type="match status" value="1"/>
</dbReference>
<dbReference type="Gene3D" id="2.60.40.790">
    <property type="match status" value="1"/>
</dbReference>
<evidence type="ECO:0000313" key="5">
    <source>
        <dbReference type="EMBL" id="HFN01277.1"/>
    </source>
</evidence>
<feature type="region of interest" description="Disordered" evidence="3">
    <location>
        <begin position="159"/>
        <end position="222"/>
    </location>
</feature>
<feature type="compositionally biased region" description="Basic and acidic residues" evidence="3">
    <location>
        <begin position="159"/>
        <end position="175"/>
    </location>
</feature>
<feature type="compositionally biased region" description="Basic and acidic residues" evidence="3">
    <location>
        <begin position="195"/>
        <end position="216"/>
    </location>
</feature>
<comment type="similarity">
    <text evidence="1 2">Belongs to the small heat shock protein (HSP20) family.</text>
</comment>
<dbReference type="AlphaFoldDB" id="A0A7C3PM41"/>
<evidence type="ECO:0000256" key="3">
    <source>
        <dbReference type="SAM" id="MobiDB-lite"/>
    </source>
</evidence>
<sequence length="222" mass="25294">MSLIRWQPLKELDTLRHQMNHLFDELLHGDREFGQFPKLDNIVWAPAIELKESDNNLVLKAVIPGIEANDLDIQVSENAVLIKGEHRQESRTEDKGYFRSELQYGEFQRIIPLPVSVKHTEVQSEFSNGVLVLTLPKADPAAQTVTKIDLTTQEKAREAVTQQRQRDEHLQDTVHTRVAADIATPRSSNTEEEARELAAKQRQHTDHLQDTVHTRAADNLSS</sequence>
<name>A0A7C3PM41_9CYAN</name>
<evidence type="ECO:0000256" key="1">
    <source>
        <dbReference type="PROSITE-ProRule" id="PRU00285"/>
    </source>
</evidence>
<accession>A0A7C3PM41</accession>
<comment type="caution">
    <text evidence="5">The sequence shown here is derived from an EMBL/GenBank/DDBJ whole genome shotgun (WGS) entry which is preliminary data.</text>
</comment>